<feature type="region of interest" description="Disordered" evidence="1">
    <location>
        <begin position="521"/>
        <end position="550"/>
    </location>
</feature>
<accession>A0A8K1C3S1</accession>
<dbReference type="OrthoDB" id="161065at2759"/>
<comment type="caution">
    <text evidence="3">The sequence shown here is derived from an EMBL/GenBank/DDBJ whole genome shotgun (WGS) entry which is preliminary data.</text>
</comment>
<sequence length="550" mass="61343">MKDTSRMLKGIGDAIAVIPGAFGFAGIGFSIAASVYTIIRGMGNRDDPILVALSKLHEDFSQDFDAIEAAVKDVNTKTNVIISGIDQVLSDISKIPAKVVAEMKLTDVTQMKDKFANVQRAALQYTQGNLTSDQMMAKCDDYDVPSLFSELETILRDEKNLFGAKFGALDMSNGQVQTQLLLFYFSVIPIATNCNALKYSLASIQSDGEKIDQVIKLVYDRLSWYLTPPDRTIHVRERFNPFASAFDTDGLKDTPEWSLSLSFRAYSFAPPHAACFEAVDEGHRLARLDLPPTTKLPKPTMFCVKSEQTDDAPIRVAYAERGKEDDTGRHSIIQPEEGDHFFPLDSRGWNQNVQVLYVAKTANWDTLPYVTVISDFLVVEGESKTVSIDDVTAQCRAIGEGYDRDGDGHSKDYPGAPWTIFCVKYVKTSLREIDNQSGTFLADVEYNEMDAGDAWTAKCPKEGYVRDKSQITIPSKIKKQWLAGYSTIRSYAICLKWENMTTRSTPNQFMGRVWLDDSQTMADKPRKSRLEGGRVMALRPSPSAEQADQM</sequence>
<feature type="compositionally biased region" description="Basic and acidic residues" evidence="1">
    <location>
        <begin position="523"/>
        <end position="532"/>
    </location>
</feature>
<protein>
    <submittedName>
        <fullName evidence="3">Uncharacterized protein</fullName>
    </submittedName>
</protein>
<evidence type="ECO:0000256" key="2">
    <source>
        <dbReference type="SAM" id="Phobius"/>
    </source>
</evidence>
<reference evidence="3" key="1">
    <citation type="submission" date="2019-03" db="EMBL/GenBank/DDBJ databases">
        <title>Long read genome sequence of the mycoparasitic Pythium oligandrum ATCC 38472 isolated from sugarbeet rhizosphere.</title>
        <authorList>
            <person name="Gaulin E."/>
        </authorList>
    </citation>
    <scope>NUCLEOTIDE SEQUENCE</scope>
    <source>
        <strain evidence="3">ATCC 38472_TT</strain>
    </source>
</reference>
<evidence type="ECO:0000313" key="4">
    <source>
        <dbReference type="Proteomes" id="UP000794436"/>
    </source>
</evidence>
<evidence type="ECO:0000313" key="3">
    <source>
        <dbReference type="EMBL" id="TMW55959.1"/>
    </source>
</evidence>
<evidence type="ECO:0000256" key="1">
    <source>
        <dbReference type="SAM" id="MobiDB-lite"/>
    </source>
</evidence>
<dbReference type="EMBL" id="SPLM01000146">
    <property type="protein sequence ID" value="TMW55959.1"/>
    <property type="molecule type" value="Genomic_DNA"/>
</dbReference>
<feature type="transmembrane region" description="Helical" evidence="2">
    <location>
        <begin position="12"/>
        <end position="39"/>
    </location>
</feature>
<keyword evidence="2" id="KW-0472">Membrane</keyword>
<proteinExistence type="predicted"/>
<gene>
    <name evidence="3" type="ORF">Poli38472_008607</name>
</gene>
<dbReference type="AlphaFoldDB" id="A0A8K1C3S1"/>
<keyword evidence="2" id="KW-1133">Transmembrane helix</keyword>
<organism evidence="3 4">
    <name type="scientific">Pythium oligandrum</name>
    <name type="common">Mycoparasitic fungus</name>
    <dbReference type="NCBI Taxonomy" id="41045"/>
    <lineage>
        <taxon>Eukaryota</taxon>
        <taxon>Sar</taxon>
        <taxon>Stramenopiles</taxon>
        <taxon>Oomycota</taxon>
        <taxon>Peronosporomycetes</taxon>
        <taxon>Pythiales</taxon>
        <taxon>Pythiaceae</taxon>
        <taxon>Pythium</taxon>
    </lineage>
</organism>
<dbReference type="Proteomes" id="UP000794436">
    <property type="component" value="Unassembled WGS sequence"/>
</dbReference>
<name>A0A8K1C3S1_PYTOL</name>
<keyword evidence="4" id="KW-1185">Reference proteome</keyword>
<keyword evidence="2" id="KW-0812">Transmembrane</keyword>